<proteinExistence type="predicted"/>
<comment type="caution">
    <text evidence="3">The sequence shown here is derived from an EMBL/GenBank/DDBJ whole genome shotgun (WGS) entry which is preliminary data.</text>
</comment>
<evidence type="ECO:0000313" key="3">
    <source>
        <dbReference type="EMBL" id="KAF7365280.1"/>
    </source>
</evidence>
<dbReference type="OrthoDB" id="408631at2759"/>
<feature type="domain" description="Alpha/beta hydrolase fold-3" evidence="2">
    <location>
        <begin position="196"/>
        <end position="411"/>
    </location>
</feature>
<dbReference type="InterPro" id="IPR050300">
    <property type="entry name" value="GDXG_lipolytic_enzyme"/>
</dbReference>
<sequence length="440" mass="49002">MVAGWRARAVKAQAARSCVVVRDRFLESLRSGMEGLGQDGPASESISASVNRLTRKRFDPYSFLPSFHAARTKYRRRETRKRAKSSYSNEGLDQPFTLSASPAMAEYSRLSEPDPEFAPYVAQLTGTPQVYDVEERRNRFNSRFIETAKKCYAPGLPKETKYGVADHHVDVANGKILVKSLVPISEERLDATYPLMVWMHGGGWATGNVDMDDYQLRAICVELQISILNVEYRLVPEHPHPTSLNDCYTALKWAASSPELFSADLKKGFIVGGFSAGGHLATVLAHRARDDPFFNDKPLTGQLLQVPALLHPNAIPEKYKLSLLSYEQNKQAPFLPQESIVWSYNQLGGIPTDPEVSPLLYPSHKGLVPAVIQVCGLDPLRDEDLLYDSLLKDAGVKTRTATYSGVPHAFQYVFPTLKAAVKWAEDYRTGLRWLLDGAVA</sequence>
<name>A0A8H6YQB0_9AGAR</name>
<protein>
    <submittedName>
        <fullName evidence="3">Abhydrolase-3 domain-containing protein</fullName>
    </submittedName>
</protein>
<organism evidence="3 4">
    <name type="scientific">Mycena venus</name>
    <dbReference type="NCBI Taxonomy" id="2733690"/>
    <lineage>
        <taxon>Eukaryota</taxon>
        <taxon>Fungi</taxon>
        <taxon>Dikarya</taxon>
        <taxon>Basidiomycota</taxon>
        <taxon>Agaricomycotina</taxon>
        <taxon>Agaricomycetes</taxon>
        <taxon>Agaricomycetidae</taxon>
        <taxon>Agaricales</taxon>
        <taxon>Marasmiineae</taxon>
        <taxon>Mycenaceae</taxon>
        <taxon>Mycena</taxon>
    </lineage>
</organism>
<dbReference type="PANTHER" id="PTHR48081">
    <property type="entry name" value="AB HYDROLASE SUPERFAMILY PROTEIN C4A8.06C"/>
    <property type="match status" value="1"/>
</dbReference>
<evidence type="ECO:0000256" key="1">
    <source>
        <dbReference type="ARBA" id="ARBA00022801"/>
    </source>
</evidence>
<dbReference type="Proteomes" id="UP000620124">
    <property type="component" value="Unassembled WGS sequence"/>
</dbReference>
<dbReference type="EMBL" id="JACAZI010000003">
    <property type="protein sequence ID" value="KAF7365280.1"/>
    <property type="molecule type" value="Genomic_DNA"/>
</dbReference>
<gene>
    <name evidence="3" type="ORF">MVEN_00399800</name>
</gene>
<dbReference type="InterPro" id="IPR029058">
    <property type="entry name" value="AB_hydrolase_fold"/>
</dbReference>
<dbReference type="SUPFAM" id="SSF53474">
    <property type="entry name" value="alpha/beta-Hydrolases"/>
    <property type="match status" value="1"/>
</dbReference>
<accession>A0A8H6YQB0</accession>
<evidence type="ECO:0000313" key="4">
    <source>
        <dbReference type="Proteomes" id="UP000620124"/>
    </source>
</evidence>
<dbReference type="GO" id="GO:0016787">
    <property type="term" value="F:hydrolase activity"/>
    <property type="evidence" value="ECO:0007669"/>
    <property type="project" value="UniProtKB-KW"/>
</dbReference>
<dbReference type="AlphaFoldDB" id="A0A8H6YQB0"/>
<keyword evidence="1 3" id="KW-0378">Hydrolase</keyword>
<keyword evidence="4" id="KW-1185">Reference proteome</keyword>
<dbReference type="Pfam" id="PF07859">
    <property type="entry name" value="Abhydrolase_3"/>
    <property type="match status" value="1"/>
</dbReference>
<evidence type="ECO:0000259" key="2">
    <source>
        <dbReference type="Pfam" id="PF07859"/>
    </source>
</evidence>
<dbReference type="Gene3D" id="3.40.50.1820">
    <property type="entry name" value="alpha/beta hydrolase"/>
    <property type="match status" value="1"/>
</dbReference>
<dbReference type="InterPro" id="IPR013094">
    <property type="entry name" value="AB_hydrolase_3"/>
</dbReference>
<reference evidence="3" key="1">
    <citation type="submission" date="2020-05" db="EMBL/GenBank/DDBJ databases">
        <title>Mycena genomes resolve the evolution of fungal bioluminescence.</title>
        <authorList>
            <person name="Tsai I.J."/>
        </authorList>
    </citation>
    <scope>NUCLEOTIDE SEQUENCE</scope>
    <source>
        <strain evidence="3">CCC161011</strain>
    </source>
</reference>
<dbReference type="PANTHER" id="PTHR48081:SF8">
    <property type="entry name" value="ALPHA_BETA HYDROLASE FOLD-3 DOMAIN-CONTAINING PROTEIN-RELATED"/>
    <property type="match status" value="1"/>
</dbReference>